<sequence length="67" mass="7652">MARPDVATTYAAEYTTSSYKARSTERPSIVRLEGIFSSYYRQQNAIAIYQSEVSRVVCSVRHSRNDL</sequence>
<name>A0A8I3AWU7_VERLO</name>
<evidence type="ECO:0000313" key="1">
    <source>
        <dbReference type="EMBL" id="KAG7143077.1"/>
    </source>
</evidence>
<evidence type="ECO:0000313" key="2">
    <source>
        <dbReference type="Proteomes" id="UP000689129"/>
    </source>
</evidence>
<reference evidence="1" key="1">
    <citation type="journal article" date="2021" name="Mol. Plant Pathol.">
        <title>A 20-kb lineage-specific genomic region tames virulence in pathogenic amphidiploid Verticillium longisporum.</title>
        <authorList>
            <person name="Harting R."/>
            <person name="Starke J."/>
            <person name="Kusch H."/>
            <person name="Poggeler S."/>
            <person name="Maurus I."/>
            <person name="Schluter R."/>
            <person name="Landesfeind M."/>
            <person name="Bulla I."/>
            <person name="Nowrousian M."/>
            <person name="de Jonge R."/>
            <person name="Stahlhut G."/>
            <person name="Hoff K.J."/>
            <person name="Asshauer K.P."/>
            <person name="Thurmer A."/>
            <person name="Stanke M."/>
            <person name="Daniel R."/>
            <person name="Morgenstern B."/>
            <person name="Thomma B.P.H.J."/>
            <person name="Kronstad J.W."/>
            <person name="Braus-Stromeyer S.A."/>
            <person name="Braus G.H."/>
        </authorList>
    </citation>
    <scope>NUCLEOTIDE SEQUENCE</scope>
    <source>
        <strain evidence="1">Vl32</strain>
    </source>
</reference>
<dbReference type="EMBL" id="JAEMWZ010000010">
    <property type="protein sequence ID" value="KAG7143077.1"/>
    <property type="molecule type" value="Genomic_DNA"/>
</dbReference>
<dbReference type="Proteomes" id="UP000689129">
    <property type="component" value="Unassembled WGS sequence"/>
</dbReference>
<dbReference type="AlphaFoldDB" id="A0A8I3AWU7"/>
<comment type="caution">
    <text evidence="1">The sequence shown here is derived from an EMBL/GenBank/DDBJ whole genome shotgun (WGS) entry which is preliminary data.</text>
</comment>
<gene>
    <name evidence="1" type="ORF">HYQ45_000701</name>
</gene>
<protein>
    <submittedName>
        <fullName evidence="1">Uncharacterized protein</fullName>
    </submittedName>
</protein>
<organism evidence="1 2">
    <name type="scientific">Verticillium longisporum</name>
    <name type="common">Verticillium dahliae var. longisporum</name>
    <dbReference type="NCBI Taxonomy" id="100787"/>
    <lineage>
        <taxon>Eukaryota</taxon>
        <taxon>Fungi</taxon>
        <taxon>Dikarya</taxon>
        <taxon>Ascomycota</taxon>
        <taxon>Pezizomycotina</taxon>
        <taxon>Sordariomycetes</taxon>
        <taxon>Hypocreomycetidae</taxon>
        <taxon>Glomerellales</taxon>
        <taxon>Plectosphaerellaceae</taxon>
        <taxon>Verticillium</taxon>
    </lineage>
</organism>
<proteinExistence type="predicted"/>
<accession>A0A8I3AWU7</accession>